<organism evidence="11 12">
    <name type="scientific">Aeromicrobium fastidiosum</name>
    <dbReference type="NCBI Taxonomy" id="52699"/>
    <lineage>
        <taxon>Bacteria</taxon>
        <taxon>Bacillati</taxon>
        <taxon>Actinomycetota</taxon>
        <taxon>Actinomycetes</taxon>
        <taxon>Propionibacteriales</taxon>
        <taxon>Nocardioidaceae</taxon>
        <taxon>Aeromicrobium</taxon>
    </lineage>
</organism>
<keyword evidence="9" id="KW-0472">Membrane</keyword>
<keyword evidence="6" id="KW-0418">Kinase</keyword>
<dbReference type="Proteomes" id="UP001515100">
    <property type="component" value="Unassembled WGS sequence"/>
</dbReference>
<dbReference type="PANTHER" id="PTHR24421:SF10">
    <property type="entry name" value="NITRATE_NITRITE SENSOR PROTEIN NARQ"/>
    <property type="match status" value="1"/>
</dbReference>
<dbReference type="PANTHER" id="PTHR24421">
    <property type="entry name" value="NITRATE/NITRITE SENSOR PROTEIN NARX-RELATED"/>
    <property type="match status" value="1"/>
</dbReference>
<dbReference type="SUPFAM" id="SSF55874">
    <property type="entry name" value="ATPase domain of HSP90 chaperone/DNA topoisomerase II/histidine kinase"/>
    <property type="match status" value="1"/>
</dbReference>
<dbReference type="InterPro" id="IPR050482">
    <property type="entry name" value="Sensor_HK_TwoCompSys"/>
</dbReference>
<comment type="caution">
    <text evidence="11">The sequence shown here is derived from an EMBL/GenBank/DDBJ whole genome shotgun (WGS) entry which is preliminary data.</text>
</comment>
<reference evidence="11" key="1">
    <citation type="submission" date="2019-09" db="EMBL/GenBank/DDBJ databases">
        <authorList>
            <person name="Li J."/>
        </authorList>
    </citation>
    <scope>NUCLEOTIDE SEQUENCE [LARGE SCALE GENOMIC DNA]</scope>
    <source>
        <strain evidence="11">NRBC 14897</strain>
    </source>
</reference>
<evidence type="ECO:0000256" key="1">
    <source>
        <dbReference type="ARBA" id="ARBA00000085"/>
    </source>
</evidence>
<keyword evidence="7" id="KW-0067">ATP-binding</keyword>
<name>A0A641ASU2_9ACTN</name>
<evidence type="ECO:0000256" key="9">
    <source>
        <dbReference type="SAM" id="Phobius"/>
    </source>
</evidence>
<evidence type="ECO:0000256" key="7">
    <source>
        <dbReference type="ARBA" id="ARBA00022840"/>
    </source>
</evidence>
<dbReference type="AlphaFoldDB" id="A0A641ASU2"/>
<evidence type="ECO:0000256" key="3">
    <source>
        <dbReference type="ARBA" id="ARBA00022553"/>
    </source>
</evidence>
<evidence type="ECO:0000313" key="11">
    <source>
        <dbReference type="EMBL" id="KAA1379958.1"/>
    </source>
</evidence>
<keyword evidence="4" id="KW-0808">Transferase</keyword>
<keyword evidence="3" id="KW-0597">Phosphoprotein</keyword>
<dbReference type="EC" id="2.7.13.3" evidence="2"/>
<keyword evidence="8" id="KW-0902">Two-component regulatory system</keyword>
<gene>
    <name evidence="11" type="ORF">ESP62_001740</name>
</gene>
<dbReference type="Gene3D" id="1.20.5.1930">
    <property type="match status" value="1"/>
</dbReference>
<dbReference type="Gene3D" id="3.30.565.10">
    <property type="entry name" value="Histidine kinase-like ATPase, C-terminal domain"/>
    <property type="match status" value="1"/>
</dbReference>
<evidence type="ECO:0000256" key="2">
    <source>
        <dbReference type="ARBA" id="ARBA00012438"/>
    </source>
</evidence>
<dbReference type="EMBL" id="SDPP02000001">
    <property type="protein sequence ID" value="KAA1379958.1"/>
    <property type="molecule type" value="Genomic_DNA"/>
</dbReference>
<comment type="catalytic activity">
    <reaction evidence="1">
        <text>ATP + protein L-histidine = ADP + protein N-phospho-L-histidine.</text>
        <dbReference type="EC" id="2.7.13.3"/>
    </reaction>
</comment>
<dbReference type="InterPro" id="IPR036890">
    <property type="entry name" value="HATPase_C_sf"/>
</dbReference>
<dbReference type="GO" id="GO:0046983">
    <property type="term" value="F:protein dimerization activity"/>
    <property type="evidence" value="ECO:0007669"/>
    <property type="project" value="InterPro"/>
</dbReference>
<dbReference type="RefSeq" id="WP_129179970.1">
    <property type="nucleotide sequence ID" value="NZ_JAGIOG010000001.1"/>
</dbReference>
<feature type="transmembrane region" description="Helical" evidence="9">
    <location>
        <begin position="113"/>
        <end position="134"/>
    </location>
</feature>
<dbReference type="OrthoDB" id="227596at2"/>
<dbReference type="InterPro" id="IPR011712">
    <property type="entry name" value="Sig_transdc_His_kin_sub3_dim/P"/>
</dbReference>
<dbReference type="Pfam" id="PF07730">
    <property type="entry name" value="HisKA_3"/>
    <property type="match status" value="1"/>
</dbReference>
<sequence>MRPHPAGGPAIDTLTVARRWAPDAAIGLAVLVVGVWTIVAPDGYSMSSESDRLLLTVCFAVAASLYRAAPHVALAGVWLTCFYQLADGVNLVYAELAVALVAYGAARHGSTATLWVSGLSIPVGMLAGALYVLARPYVITDIIGQGVLLRGDIVASQGVLIALVALMPLVLPWLVGLLLRVRVTSRAETAVARTGREQAEQQQLAAEEVARLRADQAALARDVHDVVGHSLAVILAQAESAQFLPDDDVARVKQTLAAIAGSARESLQDVRRVLASTSDSALTVSLPEGGLDRLLEGVEASGHEVVGSVSGTPRPLPPDLDVIAFRVLQEMLTNALKHGRRGEPIHVDRQWHDDLRLEVDNVVDGAAGSGPLGEGLGLPGMRRRLESVGGRLDTRRRQRDGVPSWTATAWIPLRPGADRVGS</sequence>
<evidence type="ECO:0000256" key="8">
    <source>
        <dbReference type="ARBA" id="ARBA00023012"/>
    </source>
</evidence>
<proteinExistence type="predicted"/>
<keyword evidence="9" id="KW-1133">Transmembrane helix</keyword>
<feature type="transmembrane region" description="Helical" evidence="9">
    <location>
        <begin position="89"/>
        <end position="106"/>
    </location>
</feature>
<evidence type="ECO:0000259" key="10">
    <source>
        <dbReference type="Pfam" id="PF07730"/>
    </source>
</evidence>
<keyword evidence="12" id="KW-1185">Reference proteome</keyword>
<dbReference type="GO" id="GO:0005524">
    <property type="term" value="F:ATP binding"/>
    <property type="evidence" value="ECO:0007669"/>
    <property type="project" value="UniProtKB-KW"/>
</dbReference>
<accession>A0A641ASU2</accession>
<dbReference type="CDD" id="cd16917">
    <property type="entry name" value="HATPase_UhpB-NarQ-NarX-like"/>
    <property type="match status" value="1"/>
</dbReference>
<evidence type="ECO:0000256" key="5">
    <source>
        <dbReference type="ARBA" id="ARBA00022741"/>
    </source>
</evidence>
<evidence type="ECO:0000256" key="4">
    <source>
        <dbReference type="ARBA" id="ARBA00022679"/>
    </source>
</evidence>
<feature type="domain" description="Signal transduction histidine kinase subgroup 3 dimerisation and phosphoacceptor" evidence="10">
    <location>
        <begin position="218"/>
        <end position="276"/>
    </location>
</feature>
<dbReference type="GO" id="GO:0000155">
    <property type="term" value="F:phosphorelay sensor kinase activity"/>
    <property type="evidence" value="ECO:0007669"/>
    <property type="project" value="InterPro"/>
</dbReference>
<keyword evidence="9" id="KW-0812">Transmembrane</keyword>
<evidence type="ECO:0000256" key="6">
    <source>
        <dbReference type="ARBA" id="ARBA00022777"/>
    </source>
</evidence>
<evidence type="ECO:0000313" key="12">
    <source>
        <dbReference type="Proteomes" id="UP001515100"/>
    </source>
</evidence>
<feature type="transmembrane region" description="Helical" evidence="9">
    <location>
        <begin position="20"/>
        <end position="40"/>
    </location>
</feature>
<dbReference type="GO" id="GO:0016020">
    <property type="term" value="C:membrane"/>
    <property type="evidence" value="ECO:0007669"/>
    <property type="project" value="InterPro"/>
</dbReference>
<protein>
    <recommendedName>
        <fullName evidence="2">histidine kinase</fullName>
        <ecNumber evidence="2">2.7.13.3</ecNumber>
    </recommendedName>
</protein>
<keyword evidence="5" id="KW-0547">Nucleotide-binding</keyword>
<feature type="transmembrane region" description="Helical" evidence="9">
    <location>
        <begin position="154"/>
        <end position="179"/>
    </location>
</feature>